<accession>A0A8H5GD33</accession>
<keyword evidence="1" id="KW-0479">Metal-binding</keyword>
<gene>
    <name evidence="6" type="ORF">D9758_011740</name>
</gene>
<dbReference type="Pfam" id="PF00503">
    <property type="entry name" value="G-alpha"/>
    <property type="match status" value="1"/>
</dbReference>
<evidence type="ECO:0000256" key="2">
    <source>
        <dbReference type="ARBA" id="ARBA00022741"/>
    </source>
</evidence>
<dbReference type="GO" id="GO:0003924">
    <property type="term" value="F:GTPase activity"/>
    <property type="evidence" value="ECO:0007669"/>
    <property type="project" value="InterPro"/>
</dbReference>
<evidence type="ECO:0000256" key="5">
    <source>
        <dbReference type="PIRSR" id="PIRSR601019-1"/>
    </source>
</evidence>
<dbReference type="PANTHER" id="PTHR10218:SF360">
    <property type="entry name" value="GUANINE NUCLEOTIDE-BINDING PROTEIN SUBUNIT ALPHA HOMOLOG"/>
    <property type="match status" value="1"/>
</dbReference>
<dbReference type="OrthoDB" id="5817230at2759"/>
<evidence type="ECO:0000256" key="1">
    <source>
        <dbReference type="ARBA" id="ARBA00022723"/>
    </source>
</evidence>
<evidence type="ECO:0000313" key="6">
    <source>
        <dbReference type="EMBL" id="KAF5362699.1"/>
    </source>
</evidence>
<dbReference type="GO" id="GO:0046872">
    <property type="term" value="F:metal ion binding"/>
    <property type="evidence" value="ECO:0007669"/>
    <property type="project" value="UniProtKB-KW"/>
</dbReference>
<keyword evidence="3 5" id="KW-0342">GTP-binding</keyword>
<dbReference type="GO" id="GO:0031683">
    <property type="term" value="F:G-protein beta/gamma-subunit complex binding"/>
    <property type="evidence" value="ECO:0007669"/>
    <property type="project" value="InterPro"/>
</dbReference>
<keyword evidence="7" id="KW-1185">Reference proteome</keyword>
<name>A0A8H5GD33_9AGAR</name>
<protein>
    <submittedName>
        <fullName evidence="6">Uncharacterized protein</fullName>
    </submittedName>
</protein>
<dbReference type="SMART" id="SM00275">
    <property type="entry name" value="G_alpha"/>
    <property type="match status" value="1"/>
</dbReference>
<evidence type="ECO:0000313" key="7">
    <source>
        <dbReference type="Proteomes" id="UP000559256"/>
    </source>
</evidence>
<dbReference type="Proteomes" id="UP000559256">
    <property type="component" value="Unassembled WGS sequence"/>
</dbReference>
<dbReference type="PANTHER" id="PTHR10218">
    <property type="entry name" value="GTP-BINDING PROTEIN ALPHA SUBUNIT"/>
    <property type="match status" value="1"/>
</dbReference>
<dbReference type="Gene3D" id="3.40.50.300">
    <property type="entry name" value="P-loop containing nucleotide triphosphate hydrolases"/>
    <property type="match status" value="1"/>
</dbReference>
<dbReference type="InterPro" id="IPR027417">
    <property type="entry name" value="P-loop_NTPase"/>
</dbReference>
<evidence type="ECO:0000256" key="3">
    <source>
        <dbReference type="ARBA" id="ARBA00023134"/>
    </source>
</evidence>
<keyword evidence="4" id="KW-0807">Transducer</keyword>
<dbReference type="EMBL" id="JAACJM010000037">
    <property type="protein sequence ID" value="KAF5362699.1"/>
    <property type="molecule type" value="Genomic_DNA"/>
</dbReference>
<dbReference type="PRINTS" id="PR00318">
    <property type="entry name" value="GPROTEINA"/>
</dbReference>
<comment type="caution">
    <text evidence="6">The sequence shown here is derived from an EMBL/GenBank/DDBJ whole genome shotgun (WGS) entry which is preliminary data.</text>
</comment>
<evidence type="ECO:0000256" key="4">
    <source>
        <dbReference type="ARBA" id="ARBA00023224"/>
    </source>
</evidence>
<keyword evidence="2 5" id="KW-0547">Nucleotide-binding</keyword>
<dbReference type="AlphaFoldDB" id="A0A8H5GD33"/>
<sequence length="177" mass="20304">MTAQKGILADPGREWIIYDVGGSRTVRRAWVPYFENITAIIFLAPISCFDERLLEDSNVNRLEDSVSIWRAICSTKLLSKTTMICFLNKCDILKRKLDSGIRFKTYVPIFGERENSAGVVVKFLRNRFKDIHTKHSPEKRNAYIYATTVTDTTTTAATLTNVRDSVLQEYLRRADVM</sequence>
<dbReference type="PROSITE" id="PS51882">
    <property type="entry name" value="G_ALPHA"/>
    <property type="match status" value="1"/>
</dbReference>
<feature type="binding site" evidence="5">
    <location>
        <begin position="88"/>
        <end position="91"/>
    </location>
    <ligand>
        <name>GTP</name>
        <dbReference type="ChEBI" id="CHEBI:37565"/>
    </ligand>
</feature>
<dbReference type="GO" id="GO:0005834">
    <property type="term" value="C:heterotrimeric G-protein complex"/>
    <property type="evidence" value="ECO:0007669"/>
    <property type="project" value="TreeGrafter"/>
</dbReference>
<dbReference type="SUPFAM" id="SSF52540">
    <property type="entry name" value="P-loop containing nucleoside triphosphate hydrolases"/>
    <property type="match status" value="1"/>
</dbReference>
<dbReference type="GO" id="GO:0007188">
    <property type="term" value="P:adenylate cyclase-modulating G protein-coupled receptor signaling pathway"/>
    <property type="evidence" value="ECO:0007669"/>
    <property type="project" value="TreeGrafter"/>
</dbReference>
<dbReference type="InterPro" id="IPR001019">
    <property type="entry name" value="Gprotein_alpha_su"/>
</dbReference>
<reference evidence="6 7" key="1">
    <citation type="journal article" date="2020" name="ISME J.">
        <title>Uncovering the hidden diversity of litter-decomposition mechanisms in mushroom-forming fungi.</title>
        <authorList>
            <person name="Floudas D."/>
            <person name="Bentzer J."/>
            <person name="Ahren D."/>
            <person name="Johansson T."/>
            <person name="Persson P."/>
            <person name="Tunlid A."/>
        </authorList>
    </citation>
    <scope>NUCLEOTIDE SEQUENCE [LARGE SCALE GENOMIC DNA]</scope>
    <source>
        <strain evidence="6 7">CBS 291.85</strain>
    </source>
</reference>
<organism evidence="6 7">
    <name type="scientific">Tetrapyrgos nigripes</name>
    <dbReference type="NCBI Taxonomy" id="182062"/>
    <lineage>
        <taxon>Eukaryota</taxon>
        <taxon>Fungi</taxon>
        <taxon>Dikarya</taxon>
        <taxon>Basidiomycota</taxon>
        <taxon>Agaricomycotina</taxon>
        <taxon>Agaricomycetes</taxon>
        <taxon>Agaricomycetidae</taxon>
        <taxon>Agaricales</taxon>
        <taxon>Marasmiineae</taxon>
        <taxon>Marasmiaceae</taxon>
        <taxon>Tetrapyrgos</taxon>
    </lineage>
</organism>
<dbReference type="GO" id="GO:0005737">
    <property type="term" value="C:cytoplasm"/>
    <property type="evidence" value="ECO:0007669"/>
    <property type="project" value="TreeGrafter"/>
</dbReference>
<dbReference type="GO" id="GO:0001664">
    <property type="term" value="F:G protein-coupled receptor binding"/>
    <property type="evidence" value="ECO:0007669"/>
    <property type="project" value="TreeGrafter"/>
</dbReference>
<dbReference type="FunFam" id="3.40.50.300:FF:000692">
    <property type="entry name" value="Guanine nucleotide-binding protein subunit alpha"/>
    <property type="match status" value="1"/>
</dbReference>
<proteinExistence type="predicted"/>
<dbReference type="GO" id="GO:0005525">
    <property type="term" value="F:GTP binding"/>
    <property type="evidence" value="ECO:0007669"/>
    <property type="project" value="UniProtKB-KW"/>
</dbReference>